<keyword evidence="3" id="KW-0378">Hydrolase</keyword>
<dbReference type="GO" id="GO:0004252">
    <property type="term" value="F:serine-type endopeptidase activity"/>
    <property type="evidence" value="ECO:0007669"/>
    <property type="project" value="InterPro"/>
</dbReference>
<evidence type="ECO:0000313" key="7">
    <source>
        <dbReference type="Proteomes" id="UP000695007"/>
    </source>
</evidence>
<dbReference type="KEGG" id="csol:105360144"/>
<sequence length="227" mass="25740">MLTHRNDNTLLQHFCTGALVSSRDVLTSQHCMLNKDEERIRVLIGSSDWRLARVYKILWWFGYESWARLFRVPILHSVNDIAVIRLSRNVSDDIRPGILTTPSNTDLVNLDVWLAGWGKKENGQNPIIMDVVQVQVISKAECENRVGTLRGQQVTFEDNMFCTATNPFALVHQGDSGGPVIYNNMIVGITKGTCPFPDVYIHPEKINVHFGIANYISFIMSIIREIP</sequence>
<dbReference type="InterPro" id="IPR009003">
    <property type="entry name" value="Peptidase_S1_PA"/>
</dbReference>
<organism evidence="7 8">
    <name type="scientific">Ceratosolen solmsi marchali</name>
    <dbReference type="NCBI Taxonomy" id="326594"/>
    <lineage>
        <taxon>Eukaryota</taxon>
        <taxon>Metazoa</taxon>
        <taxon>Ecdysozoa</taxon>
        <taxon>Arthropoda</taxon>
        <taxon>Hexapoda</taxon>
        <taxon>Insecta</taxon>
        <taxon>Pterygota</taxon>
        <taxon>Neoptera</taxon>
        <taxon>Endopterygota</taxon>
        <taxon>Hymenoptera</taxon>
        <taxon>Apocrita</taxon>
        <taxon>Proctotrupomorpha</taxon>
        <taxon>Chalcidoidea</taxon>
        <taxon>Agaonidae</taxon>
        <taxon>Agaoninae</taxon>
        <taxon>Ceratosolen</taxon>
    </lineage>
</organism>
<evidence type="ECO:0000259" key="6">
    <source>
        <dbReference type="PROSITE" id="PS50240"/>
    </source>
</evidence>
<dbReference type="PRINTS" id="PR00722">
    <property type="entry name" value="CHYMOTRYPSIN"/>
</dbReference>
<name>A0AAJ6YCS2_9HYME</name>
<dbReference type="AlphaFoldDB" id="A0AAJ6YCS2"/>
<accession>A0AAJ6YCS2</accession>
<dbReference type="RefSeq" id="XP_011495251.1">
    <property type="nucleotide sequence ID" value="XM_011496949.1"/>
</dbReference>
<keyword evidence="5" id="KW-1015">Disulfide bond</keyword>
<dbReference type="SMART" id="SM00020">
    <property type="entry name" value="Tryp_SPc"/>
    <property type="match status" value="1"/>
</dbReference>
<evidence type="ECO:0000256" key="5">
    <source>
        <dbReference type="ARBA" id="ARBA00023157"/>
    </source>
</evidence>
<keyword evidence="7" id="KW-1185">Reference proteome</keyword>
<dbReference type="PANTHER" id="PTHR24276:SF98">
    <property type="entry name" value="FI18310P1-RELATED"/>
    <property type="match status" value="1"/>
</dbReference>
<dbReference type="InterPro" id="IPR043504">
    <property type="entry name" value="Peptidase_S1_PA_chymotrypsin"/>
</dbReference>
<dbReference type="GeneID" id="105360144"/>
<dbReference type="PANTHER" id="PTHR24276">
    <property type="entry name" value="POLYSERASE-RELATED"/>
    <property type="match status" value="1"/>
</dbReference>
<reference evidence="8" key="1">
    <citation type="submission" date="2025-08" db="UniProtKB">
        <authorList>
            <consortium name="RefSeq"/>
        </authorList>
    </citation>
    <scope>IDENTIFICATION</scope>
</reference>
<dbReference type="InterPro" id="IPR050430">
    <property type="entry name" value="Peptidase_S1"/>
</dbReference>
<evidence type="ECO:0000256" key="2">
    <source>
        <dbReference type="ARBA" id="ARBA00022670"/>
    </source>
</evidence>
<dbReference type="InterPro" id="IPR001314">
    <property type="entry name" value="Peptidase_S1A"/>
</dbReference>
<evidence type="ECO:0000256" key="1">
    <source>
        <dbReference type="ARBA" id="ARBA00007664"/>
    </source>
</evidence>
<dbReference type="SUPFAM" id="SSF50494">
    <property type="entry name" value="Trypsin-like serine proteases"/>
    <property type="match status" value="1"/>
</dbReference>
<dbReference type="Pfam" id="PF00089">
    <property type="entry name" value="Trypsin"/>
    <property type="match status" value="1"/>
</dbReference>
<feature type="domain" description="Peptidase S1" evidence="6">
    <location>
        <begin position="1"/>
        <end position="224"/>
    </location>
</feature>
<evidence type="ECO:0000256" key="3">
    <source>
        <dbReference type="ARBA" id="ARBA00022801"/>
    </source>
</evidence>
<keyword evidence="4" id="KW-0720">Serine protease</keyword>
<dbReference type="GO" id="GO:0006508">
    <property type="term" value="P:proteolysis"/>
    <property type="evidence" value="ECO:0007669"/>
    <property type="project" value="UniProtKB-KW"/>
</dbReference>
<proteinExistence type="inferred from homology"/>
<dbReference type="InterPro" id="IPR001254">
    <property type="entry name" value="Trypsin_dom"/>
</dbReference>
<protein>
    <submittedName>
        <fullName evidence="8">Chymotrypsin-2-like</fullName>
    </submittedName>
</protein>
<evidence type="ECO:0000256" key="4">
    <source>
        <dbReference type="ARBA" id="ARBA00022825"/>
    </source>
</evidence>
<dbReference type="PROSITE" id="PS50240">
    <property type="entry name" value="TRYPSIN_DOM"/>
    <property type="match status" value="1"/>
</dbReference>
<keyword evidence="2" id="KW-0645">Protease</keyword>
<comment type="similarity">
    <text evidence="1">Belongs to the peptidase S1 family.</text>
</comment>
<dbReference type="Gene3D" id="2.40.10.10">
    <property type="entry name" value="Trypsin-like serine proteases"/>
    <property type="match status" value="1"/>
</dbReference>
<dbReference type="Proteomes" id="UP000695007">
    <property type="component" value="Unplaced"/>
</dbReference>
<gene>
    <name evidence="8" type="primary">LOC105360144</name>
</gene>
<evidence type="ECO:0000313" key="8">
    <source>
        <dbReference type="RefSeq" id="XP_011495251.1"/>
    </source>
</evidence>